<dbReference type="STRING" id="1798370.A2Z00_04900"/>
<dbReference type="AlphaFoldDB" id="A0A1F5ZGC6"/>
<reference evidence="1 2" key="1">
    <citation type="journal article" date="2016" name="Nat. Commun.">
        <title>Thousands of microbial genomes shed light on interconnected biogeochemical processes in an aquifer system.</title>
        <authorList>
            <person name="Anantharaman K."/>
            <person name="Brown C.T."/>
            <person name="Hug L.A."/>
            <person name="Sharon I."/>
            <person name="Castelle C.J."/>
            <person name="Probst A.J."/>
            <person name="Thomas B.C."/>
            <person name="Singh A."/>
            <person name="Wilkins M.J."/>
            <person name="Karaoz U."/>
            <person name="Brodie E.L."/>
            <person name="Williams K.H."/>
            <person name="Hubbard S.S."/>
            <person name="Banfield J.F."/>
        </authorList>
    </citation>
    <scope>NUCLEOTIDE SEQUENCE [LARGE SCALE GENOMIC DNA]</scope>
</reference>
<organism evidence="1 2">
    <name type="scientific">Candidatus Gottesmanbacteria bacterium RBG_13_45_10</name>
    <dbReference type="NCBI Taxonomy" id="1798370"/>
    <lineage>
        <taxon>Bacteria</taxon>
        <taxon>Candidatus Gottesmaniibacteriota</taxon>
    </lineage>
</organism>
<evidence type="ECO:0000313" key="2">
    <source>
        <dbReference type="Proteomes" id="UP000177268"/>
    </source>
</evidence>
<proteinExistence type="predicted"/>
<name>A0A1F5ZGC6_9BACT</name>
<gene>
    <name evidence="1" type="ORF">A2Z00_04900</name>
</gene>
<dbReference type="EMBL" id="MFIZ01000024">
    <property type="protein sequence ID" value="OGG11549.1"/>
    <property type="molecule type" value="Genomic_DNA"/>
</dbReference>
<accession>A0A1F5ZGC6</accession>
<comment type="caution">
    <text evidence="1">The sequence shown here is derived from an EMBL/GenBank/DDBJ whole genome shotgun (WGS) entry which is preliminary data.</text>
</comment>
<sequence>MASTLNTSKLHQALTHHADLSGKRLKIHHPKAVSWLEQAGVTPGNIRHHAARLATTGAIAGALLLANPLMTKVSSSSNKLAHAPVAKLHDLLAANIKALLPNVVRPLRPDEENAISKLITTIWGIKAGATLDGEHLNTSYGYIGAEQHLPRFPGDTVEAHDAYQVSGITPGKGAWGYFANSSDALTQDLIQKEKYYVAVQTLYLPDWQQRLSYLRDWYKYRKVVLVNPANGKTIVAVVADAGPANWTGKQFGGSPEVMAYLKLQDGAQKGAVVLFFVDDKGNEIPLGPVEYNRAEGQAPIAEK</sequence>
<evidence type="ECO:0000313" key="1">
    <source>
        <dbReference type="EMBL" id="OGG11549.1"/>
    </source>
</evidence>
<protein>
    <submittedName>
        <fullName evidence="1">Uncharacterized protein</fullName>
    </submittedName>
</protein>
<dbReference type="Proteomes" id="UP000177268">
    <property type="component" value="Unassembled WGS sequence"/>
</dbReference>